<dbReference type="AlphaFoldDB" id="A0A380S9A4"/>
<protein>
    <submittedName>
        <fullName evidence="1">Uncharacterized protein</fullName>
    </submittedName>
</protein>
<accession>A0A380S9A4</accession>
<gene>
    <name evidence="1" type="ORF">SAMN05661053_2488</name>
</gene>
<evidence type="ECO:0000313" key="1">
    <source>
        <dbReference type="EMBL" id="SUQ25071.1"/>
    </source>
</evidence>
<dbReference type="EMBL" id="UHJL01000003">
    <property type="protein sequence ID" value="SUQ25071.1"/>
    <property type="molecule type" value="Genomic_DNA"/>
</dbReference>
<dbReference type="RefSeq" id="WP_088660664.1">
    <property type="nucleotide sequence ID" value="NZ_UHJL01000003.1"/>
</dbReference>
<proteinExistence type="predicted"/>
<name>A0A380S9A4_FIBSU</name>
<organism evidence="1 2">
    <name type="scientific">Fibrobacter succinogenes</name>
    <name type="common">Bacteroides succinogenes</name>
    <dbReference type="NCBI Taxonomy" id="833"/>
    <lineage>
        <taxon>Bacteria</taxon>
        <taxon>Pseudomonadati</taxon>
        <taxon>Fibrobacterota</taxon>
        <taxon>Fibrobacteria</taxon>
        <taxon>Fibrobacterales</taxon>
        <taxon>Fibrobacteraceae</taxon>
        <taxon>Fibrobacter</taxon>
    </lineage>
</organism>
<evidence type="ECO:0000313" key="2">
    <source>
        <dbReference type="Proteomes" id="UP000255423"/>
    </source>
</evidence>
<dbReference type="Proteomes" id="UP000255423">
    <property type="component" value="Unassembled WGS sequence"/>
</dbReference>
<reference evidence="1 2" key="1">
    <citation type="submission" date="2017-08" db="EMBL/GenBank/DDBJ databases">
        <authorList>
            <person name="de Groot N.N."/>
        </authorList>
    </citation>
    <scope>NUCLEOTIDE SEQUENCE [LARGE SCALE GENOMIC DNA]</scope>
    <source>
        <strain evidence="1 2">HM2</strain>
    </source>
</reference>
<sequence>MIEFYPNSIYYPREAVDEKLAKGELEKTKKYLFGWTERHREEIWECAREDAEQPSDEILLDNLRALLLCKGSLQPAAEMGAMIREITKEVWYQNENGPKDPDLIAVDWQTKYLTKWREARMFEAFVLIEKNAKQLVEILRA</sequence>